<keyword evidence="3" id="KW-0813">Transport</keyword>
<feature type="region of interest" description="Disordered" evidence="6">
    <location>
        <begin position="920"/>
        <end position="951"/>
    </location>
</feature>
<name>A0AAN8PKJ7_PATCE</name>
<evidence type="ECO:0000256" key="2">
    <source>
        <dbReference type="ARBA" id="ARBA00007991"/>
    </source>
</evidence>
<dbReference type="EMBL" id="JAZGQO010000010">
    <property type="protein sequence ID" value="KAK6177118.1"/>
    <property type="molecule type" value="Genomic_DNA"/>
</dbReference>
<gene>
    <name evidence="8" type="ORF">SNE40_015285</name>
</gene>
<evidence type="ECO:0000256" key="4">
    <source>
        <dbReference type="ARBA" id="ARBA00022927"/>
    </source>
</evidence>
<dbReference type="Pfam" id="PF25758">
    <property type="entry name" value="TPR_IPO11"/>
    <property type="match status" value="1"/>
</dbReference>
<dbReference type="GO" id="GO:0006606">
    <property type="term" value="P:protein import into nucleus"/>
    <property type="evidence" value="ECO:0007669"/>
    <property type="project" value="TreeGrafter"/>
</dbReference>
<accession>A0AAN8PKJ7</accession>
<evidence type="ECO:0000256" key="5">
    <source>
        <dbReference type="ARBA" id="ARBA00023242"/>
    </source>
</evidence>
<dbReference type="GO" id="GO:0005635">
    <property type="term" value="C:nuclear envelope"/>
    <property type="evidence" value="ECO:0007669"/>
    <property type="project" value="TreeGrafter"/>
</dbReference>
<dbReference type="Pfam" id="PF25018">
    <property type="entry name" value="HEAT_IPO9_c"/>
    <property type="match status" value="1"/>
</dbReference>
<evidence type="ECO:0000256" key="1">
    <source>
        <dbReference type="ARBA" id="ARBA00004123"/>
    </source>
</evidence>
<evidence type="ECO:0000256" key="3">
    <source>
        <dbReference type="ARBA" id="ARBA00022448"/>
    </source>
</evidence>
<evidence type="ECO:0000313" key="8">
    <source>
        <dbReference type="EMBL" id="KAK6177118.1"/>
    </source>
</evidence>
<dbReference type="SUPFAM" id="SSF48371">
    <property type="entry name" value="ARM repeat"/>
    <property type="match status" value="1"/>
</dbReference>
<dbReference type="InterPro" id="IPR016024">
    <property type="entry name" value="ARM-type_fold"/>
</dbReference>
<dbReference type="InterPro" id="IPR011989">
    <property type="entry name" value="ARM-like"/>
</dbReference>
<comment type="similarity">
    <text evidence="2">Belongs to the importin beta family.</text>
</comment>
<organism evidence="8 9">
    <name type="scientific">Patella caerulea</name>
    <name type="common">Rayed Mediterranean limpet</name>
    <dbReference type="NCBI Taxonomy" id="87958"/>
    <lineage>
        <taxon>Eukaryota</taxon>
        <taxon>Metazoa</taxon>
        <taxon>Spiralia</taxon>
        <taxon>Lophotrochozoa</taxon>
        <taxon>Mollusca</taxon>
        <taxon>Gastropoda</taxon>
        <taxon>Patellogastropoda</taxon>
        <taxon>Patelloidea</taxon>
        <taxon>Patellidae</taxon>
        <taxon>Patella</taxon>
    </lineage>
</organism>
<evidence type="ECO:0000313" key="9">
    <source>
        <dbReference type="Proteomes" id="UP001347796"/>
    </source>
</evidence>
<evidence type="ECO:0000259" key="7">
    <source>
        <dbReference type="PROSITE" id="PS50166"/>
    </source>
</evidence>
<dbReference type="InterPro" id="IPR001494">
    <property type="entry name" value="Importin-beta_N"/>
</dbReference>
<keyword evidence="4" id="KW-0653">Protein transport</keyword>
<dbReference type="SMART" id="SM00913">
    <property type="entry name" value="IBN_N"/>
    <property type="match status" value="1"/>
</dbReference>
<dbReference type="PROSITE" id="PS50166">
    <property type="entry name" value="IMPORTIN_B_NT"/>
    <property type="match status" value="1"/>
</dbReference>
<dbReference type="Pfam" id="PF03810">
    <property type="entry name" value="IBN_N"/>
    <property type="match status" value="1"/>
</dbReference>
<keyword evidence="9" id="KW-1185">Reference proteome</keyword>
<dbReference type="AlphaFoldDB" id="A0AAN8PKJ7"/>
<reference evidence="8 9" key="1">
    <citation type="submission" date="2024-01" db="EMBL/GenBank/DDBJ databases">
        <title>The genome of the rayed Mediterranean limpet Patella caerulea (Linnaeus, 1758).</title>
        <authorList>
            <person name="Anh-Thu Weber A."/>
            <person name="Halstead-Nussloch G."/>
        </authorList>
    </citation>
    <scope>NUCLEOTIDE SEQUENCE [LARGE SCALE GENOMIC DNA]</scope>
    <source>
        <strain evidence="8">AATW-2023a</strain>
        <tissue evidence="8">Whole specimen</tissue>
    </source>
</reference>
<comment type="caution">
    <text evidence="8">The sequence shown here is derived from an EMBL/GenBank/DDBJ whole genome shotgun (WGS) entry which is preliminary data.</text>
</comment>
<dbReference type="Pfam" id="PF08389">
    <property type="entry name" value="Xpo1"/>
    <property type="match status" value="1"/>
</dbReference>
<protein>
    <recommendedName>
        <fullName evidence="7">Importin N-terminal domain-containing protein</fullName>
    </recommendedName>
</protein>
<proteinExistence type="inferred from homology"/>
<dbReference type="InterPro" id="IPR056840">
    <property type="entry name" value="HEAT_IPO9_central"/>
</dbReference>
<dbReference type="PANTHER" id="PTHR10997">
    <property type="entry name" value="IMPORTIN-7, 8, 11"/>
    <property type="match status" value="1"/>
</dbReference>
<dbReference type="PANTHER" id="PTHR10997:SF9">
    <property type="entry name" value="IMPORTIN-9"/>
    <property type="match status" value="1"/>
</dbReference>
<comment type="subcellular location">
    <subcellularLocation>
        <location evidence="1">Nucleus</location>
    </subcellularLocation>
</comment>
<feature type="compositionally biased region" description="Acidic residues" evidence="6">
    <location>
        <begin position="926"/>
        <end position="951"/>
    </location>
</feature>
<dbReference type="Gene3D" id="1.25.10.10">
    <property type="entry name" value="Leucine-rich Repeat Variant"/>
    <property type="match status" value="1"/>
</dbReference>
<dbReference type="GO" id="GO:0031267">
    <property type="term" value="F:small GTPase binding"/>
    <property type="evidence" value="ECO:0007669"/>
    <property type="project" value="InterPro"/>
</dbReference>
<dbReference type="InterPro" id="IPR058669">
    <property type="entry name" value="TPR_IPO7/11-like"/>
</dbReference>
<dbReference type="InterPro" id="IPR013598">
    <property type="entry name" value="Exportin-1/Importin-b-like"/>
</dbReference>
<dbReference type="Proteomes" id="UP001347796">
    <property type="component" value="Unassembled WGS sequence"/>
</dbReference>
<keyword evidence="5" id="KW-0539">Nucleus</keyword>
<dbReference type="GO" id="GO:0005829">
    <property type="term" value="C:cytosol"/>
    <property type="evidence" value="ECO:0007669"/>
    <property type="project" value="TreeGrafter"/>
</dbReference>
<evidence type="ECO:0000256" key="6">
    <source>
        <dbReference type="SAM" id="MobiDB-lite"/>
    </source>
</evidence>
<sequence length="1036" mass="115602">MAGVVDRTRSLKEILVDSLSAILSPDHGTRTDGENQIKALEVTEEFGVHLAEVTIETNGPLAVRQLASVLLKQYVEAHWSQHSDKFRPPVTGDMAKHRIRELLPSGLRESISKVRTSIAYAISAIAHWDWPETWPNLFDIMMRELTSGDPNAVHGAMRVLTEFSQDVTDTQMAHVAPVILPELYNIFLQAEVYGVRTRGRAVHIFNVCIGMISTMNELQKGVAKQLLFPILPQFTEALVLALQLPDSHTSDSGLKTEIVKAITTLVKSFPKTMSQWLPQMLPTVWTIFTQSAEFYVRTVVNKLEDLDEVVDSEGEILGFENLVYSIFEFVHGLIETSKFRSTVKKTVNDIIYYIVIYMQMSEDQIRLWSNSPDQFVEDEDDDSFSYSVRISAQDLLLSISSEFPTSSAPALCEAISRHLHEAEIGKNAGNHNWWKLHESCMLAIGSVKSMIIQSIQESKVQFDIDSFLQSVVLADLNIAASPFLIGRCLWTASRFAEIMKPDLLEKCIQASVGGLHMSQAPSVRISAIRALYNYCEHLKNNNNTQVLVPFVLNIVDGLITMGTQFSADVLGLVIEALTLIISVDKQLTTSIEEKISPFAIAVYLKHCSDPFIVSLVQDLIKEIAENPGCSRKFEERLVPTLSSILRSPMDKMPGLNSTALDILTTLVRNGQKPLSCAIMNTAFPSCIECIMKTDDNSSLQSGGECLRAFASVDLEQVMEWKDESGKTGLFYVVQVVSKLLDPKTSEHTASFVGRLVSVVISRVGKQLGDNLDLMLRAVLSKLLQAESLSVIQSLVMVFAHLIHTQLEAVLDFLTNVPSPTGQPALGFVLTEWCARQHLFYGSYERKVSSIALCKLLLHTIQTNDRRLQEITVKGEQIQRPGIRTRAKTSSDPDEWTTIPILVKMYKLLINELSNQIETAMSKAEPGDDEDEDDSQENGWEDEDEGGDDVDGDFNVASGQSLADLLNDFDANYQGLNLDDEEDEDPDTMADPINQVDLRVYLTDFLQQLSQQPCYSMFSLHNNEAERQVLQAISVHV</sequence>
<feature type="domain" description="Importin N-terminal" evidence="7">
    <location>
        <begin position="33"/>
        <end position="109"/>
    </location>
</feature>